<dbReference type="EMBL" id="JAUTXU010000081">
    <property type="protein sequence ID" value="KAK3710822.1"/>
    <property type="molecule type" value="Genomic_DNA"/>
</dbReference>
<sequence>MKLTVQGIPTATVIVQSEPTHVPPDVHGTATVLVDGKTSATFAAGVVPIAIEFILNSKPVLQIELVETALEVTWFIPTRNVRITYASEQAAQRASDLFDNKMVKGTKLRSTIKKSEHGDIWTAQISNVPEFVDDSDIKNMLQEDAEAINIRWGKMSYYRNIPDLVVLDEKVEKITRRNTVTSTLLTPQNLLKYRAEFKVEGCPRLDGAARQLDGERVPEFGGSKIFAVERVFVRLSLQRGLYELHAKRLKYTASVLWKEHRVHLHISDNAEQNAAKNRVVIEMKAIDRKALASARAMLDGVFTREMSHLLPRPPKPTTQTHRIRLMKTKAYRDVLKVIDGVKDEFGPDVVKLDDDSEPPAVIVTGDVEVLHNVQKLLFPEKALAAPKMALCTICWDESDDYIKIAHCEHTACKECFVGYCMVDNEAKFPLRCFEKDCDQQIGVHQLQTTLEKSELQLLFSQALTAHIERHPEEYVRCPGADCSMYYSISIAKEQHICPKCFTASCPDCRTEFHFDETCMQHQTRMVEDKDVEALEKWIEAEGAKHCTSCNAVVQKLVGCDNMQCMMCKVHFCWHCMNTYPTHNEVYTHLENEHGGYIADPEERAEIMREIAEEEEVARALEEADIPVMDEEELAIGGIRRAPRALVAAIEQRHLEVEAARDQDGGAQARRAAPRF</sequence>
<protein>
    <submittedName>
        <fullName evidence="1">Uncharacterized protein</fullName>
    </submittedName>
</protein>
<evidence type="ECO:0000313" key="1">
    <source>
        <dbReference type="EMBL" id="KAK3710822.1"/>
    </source>
</evidence>
<dbReference type="Proteomes" id="UP001281147">
    <property type="component" value="Unassembled WGS sequence"/>
</dbReference>
<name>A0ACC3N5Y2_9PEZI</name>
<comment type="caution">
    <text evidence="1">The sequence shown here is derived from an EMBL/GenBank/DDBJ whole genome shotgun (WGS) entry which is preliminary data.</text>
</comment>
<gene>
    <name evidence="1" type="ORF">LTR37_010046</name>
</gene>
<keyword evidence="2" id="KW-1185">Reference proteome</keyword>
<reference evidence="1" key="1">
    <citation type="submission" date="2023-07" db="EMBL/GenBank/DDBJ databases">
        <title>Black Yeasts Isolated from many extreme environments.</title>
        <authorList>
            <person name="Coleine C."/>
            <person name="Stajich J.E."/>
            <person name="Selbmann L."/>
        </authorList>
    </citation>
    <scope>NUCLEOTIDE SEQUENCE</scope>
    <source>
        <strain evidence="1">CCFEE 5714</strain>
    </source>
</reference>
<evidence type="ECO:0000313" key="2">
    <source>
        <dbReference type="Proteomes" id="UP001281147"/>
    </source>
</evidence>
<organism evidence="1 2">
    <name type="scientific">Vermiconidia calcicola</name>
    <dbReference type="NCBI Taxonomy" id="1690605"/>
    <lineage>
        <taxon>Eukaryota</taxon>
        <taxon>Fungi</taxon>
        <taxon>Dikarya</taxon>
        <taxon>Ascomycota</taxon>
        <taxon>Pezizomycotina</taxon>
        <taxon>Dothideomycetes</taxon>
        <taxon>Dothideomycetidae</taxon>
        <taxon>Mycosphaerellales</taxon>
        <taxon>Extremaceae</taxon>
        <taxon>Vermiconidia</taxon>
    </lineage>
</organism>
<proteinExistence type="predicted"/>
<accession>A0ACC3N5Y2</accession>